<dbReference type="GeneID" id="68292073"/>
<accession>A0A9P3CJH6</accession>
<name>A0A9P3CJH6_9PEZI</name>
<evidence type="ECO:0000259" key="1">
    <source>
        <dbReference type="Pfam" id="PF25809"/>
    </source>
</evidence>
<gene>
    <name evidence="2" type="ORF">CKM354_000649800</name>
</gene>
<dbReference type="OrthoDB" id="418131at2759"/>
<dbReference type="Proteomes" id="UP000825890">
    <property type="component" value="Unassembled WGS sequence"/>
</dbReference>
<keyword evidence="3" id="KW-1185">Reference proteome</keyword>
<reference evidence="2 3" key="1">
    <citation type="submission" date="2021-01" db="EMBL/GenBank/DDBJ databases">
        <title>Cercospora kikuchii MAFF 305040 whole genome shotgun sequence.</title>
        <authorList>
            <person name="Kashiwa T."/>
            <person name="Suzuki T."/>
        </authorList>
    </citation>
    <scope>NUCLEOTIDE SEQUENCE [LARGE SCALE GENOMIC DNA]</scope>
    <source>
        <strain evidence="2 3">MAFF 305040</strain>
    </source>
</reference>
<feature type="domain" description="STEEP1" evidence="1">
    <location>
        <begin position="5"/>
        <end position="126"/>
    </location>
</feature>
<evidence type="ECO:0000313" key="2">
    <source>
        <dbReference type="EMBL" id="GIZ43266.1"/>
    </source>
</evidence>
<dbReference type="InterPro" id="IPR057965">
    <property type="entry name" value="STEEP1_dom"/>
</dbReference>
<dbReference type="EMBL" id="BOLY01000004">
    <property type="protein sequence ID" value="GIZ43266.1"/>
    <property type="molecule type" value="Genomic_DNA"/>
</dbReference>
<organism evidence="2 3">
    <name type="scientific">Cercospora kikuchii</name>
    <dbReference type="NCBI Taxonomy" id="84275"/>
    <lineage>
        <taxon>Eukaryota</taxon>
        <taxon>Fungi</taxon>
        <taxon>Dikarya</taxon>
        <taxon>Ascomycota</taxon>
        <taxon>Pezizomycotina</taxon>
        <taxon>Dothideomycetes</taxon>
        <taxon>Dothideomycetidae</taxon>
        <taxon>Mycosphaerellales</taxon>
        <taxon>Mycosphaerellaceae</taxon>
        <taxon>Cercospora</taxon>
    </lineage>
</organism>
<evidence type="ECO:0000313" key="3">
    <source>
        <dbReference type="Proteomes" id="UP000825890"/>
    </source>
</evidence>
<dbReference type="Pfam" id="PF25809">
    <property type="entry name" value="STEEP1"/>
    <property type="match status" value="1"/>
</dbReference>
<protein>
    <recommendedName>
        <fullName evidence="1">STEEP1 domain-containing protein</fullName>
    </recommendedName>
</protein>
<sequence length="146" mass="16117">MPPTISTYHCICSQLLLATPAANFKQLPIRQSDKSSILKISTEEESLDANTSLLIKDAVEVENEATMLEVEDGFEKRFFVKCRRCGIVVGYFLDWRLWGEEGEGKKKGRRGDVVFLLEGALRGSEEVAGKGGEEKMGEKVGMVVGS</sequence>
<dbReference type="AlphaFoldDB" id="A0A9P3CJH6"/>
<comment type="caution">
    <text evidence="2">The sequence shown here is derived from an EMBL/GenBank/DDBJ whole genome shotgun (WGS) entry which is preliminary data.</text>
</comment>
<dbReference type="RefSeq" id="XP_044657753.1">
    <property type="nucleotide sequence ID" value="XM_044801818.1"/>
</dbReference>
<proteinExistence type="predicted"/>